<dbReference type="CDD" id="cd03820">
    <property type="entry name" value="GT4_AmsD-like"/>
    <property type="match status" value="1"/>
</dbReference>
<sequence>MERKKIVFIIPSLTSGGAERVVSILANMLLEFYDVKIILLYKNKPFYFLDKGISIKFCKRTYSRKSNFFKSIINHVYMIKQVFRFTKGQDIIIGFTTTCNVYAIIASKLIKIPSIISERINPNYSVENKFWNTIRKKIYPKSDMVILQTGSVKDFYKRFINENKLTVIPNPIDPELQNRINVNQIKENIILTVGRFTKQKNHEILINAFANIPHNNWKLLIIGDGEEKQAYKKLIRDLNKEEYIFLVERTTDIHTEYNRAKIFALTSDYEGFPNVLIEAMSFGIPSISSDCPTGPSDIIEHNKNGLLFPVNDQKALETQLIELMNNEELRIILSKNAVNSVSRLNADNIVSQWRTIINKLL</sequence>
<feature type="domain" description="Glycosyl transferase family 1" evidence="1">
    <location>
        <begin position="183"/>
        <end position="337"/>
    </location>
</feature>
<proteinExistence type="predicted"/>
<dbReference type="InterPro" id="IPR001296">
    <property type="entry name" value="Glyco_trans_1"/>
</dbReference>
<dbReference type="Pfam" id="PF13439">
    <property type="entry name" value="Glyco_transf_4"/>
    <property type="match status" value="1"/>
</dbReference>
<dbReference type="Pfam" id="PF00534">
    <property type="entry name" value="Glycos_transf_1"/>
    <property type="match status" value="1"/>
</dbReference>
<evidence type="ECO:0000259" key="2">
    <source>
        <dbReference type="Pfam" id="PF13439"/>
    </source>
</evidence>
<accession>A0ABU3U6W3</accession>
<organism evidence="3 4">
    <name type="scientific">Gilvirhabdus luticola</name>
    <dbReference type="NCBI Taxonomy" id="3079858"/>
    <lineage>
        <taxon>Bacteria</taxon>
        <taxon>Pseudomonadati</taxon>
        <taxon>Bacteroidota</taxon>
        <taxon>Flavobacteriia</taxon>
        <taxon>Flavobacteriales</taxon>
        <taxon>Flavobacteriaceae</taxon>
        <taxon>Gilvirhabdus</taxon>
    </lineage>
</organism>
<dbReference type="Proteomes" id="UP001268651">
    <property type="component" value="Unassembled WGS sequence"/>
</dbReference>
<dbReference type="GO" id="GO:0016757">
    <property type="term" value="F:glycosyltransferase activity"/>
    <property type="evidence" value="ECO:0007669"/>
    <property type="project" value="UniProtKB-KW"/>
</dbReference>
<evidence type="ECO:0000259" key="1">
    <source>
        <dbReference type="Pfam" id="PF00534"/>
    </source>
</evidence>
<dbReference type="PANTHER" id="PTHR12526">
    <property type="entry name" value="GLYCOSYLTRANSFERASE"/>
    <property type="match status" value="1"/>
</dbReference>
<dbReference type="Gene3D" id="3.40.50.2000">
    <property type="entry name" value="Glycogen Phosphorylase B"/>
    <property type="match status" value="2"/>
</dbReference>
<protein>
    <submittedName>
        <fullName evidence="3">Glycosyltransferase family 4 protein</fullName>
        <ecNumber evidence="3">2.4.-.-</ecNumber>
    </submittedName>
</protein>
<evidence type="ECO:0000313" key="4">
    <source>
        <dbReference type="Proteomes" id="UP001268651"/>
    </source>
</evidence>
<dbReference type="EC" id="2.4.-.-" evidence="3"/>
<dbReference type="RefSeq" id="WP_316662095.1">
    <property type="nucleotide sequence ID" value="NZ_JAWHTF010000004.1"/>
</dbReference>
<dbReference type="EMBL" id="JAWHTF010000004">
    <property type="protein sequence ID" value="MDU8886141.1"/>
    <property type="molecule type" value="Genomic_DNA"/>
</dbReference>
<feature type="domain" description="Glycosyltransferase subfamily 4-like N-terminal" evidence="2">
    <location>
        <begin position="16"/>
        <end position="175"/>
    </location>
</feature>
<reference evidence="3 4" key="1">
    <citation type="submission" date="2023-10" db="EMBL/GenBank/DDBJ databases">
        <title>Marimonas sp. nov. isolated from tidal mud flat.</title>
        <authorList>
            <person name="Jaincy N.J."/>
            <person name="Srinivasan S."/>
            <person name="Lee S.-S."/>
        </authorList>
    </citation>
    <scope>NUCLEOTIDE SEQUENCE [LARGE SCALE GENOMIC DNA]</scope>
    <source>
        <strain evidence="3 4">MJ-SS3</strain>
    </source>
</reference>
<comment type="caution">
    <text evidence="3">The sequence shown here is derived from an EMBL/GenBank/DDBJ whole genome shotgun (WGS) entry which is preliminary data.</text>
</comment>
<evidence type="ECO:0000313" key="3">
    <source>
        <dbReference type="EMBL" id="MDU8886141.1"/>
    </source>
</evidence>
<gene>
    <name evidence="3" type="ORF">RXV94_08220</name>
</gene>
<name>A0ABU3U6W3_9FLAO</name>
<dbReference type="PANTHER" id="PTHR12526:SF630">
    <property type="entry name" value="GLYCOSYLTRANSFERASE"/>
    <property type="match status" value="1"/>
</dbReference>
<dbReference type="SUPFAM" id="SSF53756">
    <property type="entry name" value="UDP-Glycosyltransferase/glycogen phosphorylase"/>
    <property type="match status" value="1"/>
</dbReference>
<dbReference type="InterPro" id="IPR028098">
    <property type="entry name" value="Glyco_trans_4-like_N"/>
</dbReference>
<keyword evidence="3" id="KW-0328">Glycosyltransferase</keyword>
<keyword evidence="3" id="KW-0808">Transferase</keyword>
<keyword evidence="4" id="KW-1185">Reference proteome</keyword>